<evidence type="ECO:0008006" key="3">
    <source>
        <dbReference type="Google" id="ProtNLM"/>
    </source>
</evidence>
<dbReference type="EMBL" id="AGNL01047444">
    <property type="protein sequence ID" value="EJK46951.1"/>
    <property type="molecule type" value="Genomic_DNA"/>
</dbReference>
<proteinExistence type="predicted"/>
<dbReference type="CDD" id="cd09917">
    <property type="entry name" value="F-box_SF"/>
    <property type="match status" value="1"/>
</dbReference>
<dbReference type="Proteomes" id="UP000266841">
    <property type="component" value="Unassembled WGS sequence"/>
</dbReference>
<name>K0RCY1_THAOC</name>
<comment type="caution">
    <text evidence="1">The sequence shown here is derived from an EMBL/GenBank/DDBJ whole genome shotgun (WGS) entry which is preliminary data.</text>
</comment>
<accession>K0RCY1</accession>
<evidence type="ECO:0000313" key="2">
    <source>
        <dbReference type="Proteomes" id="UP000266841"/>
    </source>
</evidence>
<keyword evidence="2" id="KW-1185">Reference proteome</keyword>
<dbReference type="OrthoDB" id="5951542at2759"/>
<sequence length="439" mass="49247">MGDARITTAKFSLKRPLTISAGRARDCGEIVMVAEFAADDVLVWAGLSAVWWTFYYYGKAYAFQTGRQKLQTGLRACGVWSVCAKIEKRRRQTRHIRTMFKEIVLQEAQRRVQIARRLKELAGGKWFSSELSELLDALDEEERAATDHLRDVRSTMSLTLLDVSSEVMAKVCTYFDEYDLVNLGLTCKHFGMAQAGQAISAISLVEESARQIFNHAATDGDRASLPRYDGESNIAYLRQLYLMRRPLLFDRTFGEGTITRNAVVSTGKPSVSAIGSHVMRAGKHFTLFSIDCGNTYGPELSVHVGVMRPIQFDTVYEYTFSPLFLGSEDYNPRDQRTACWGGSEIHCCSFWFGSGECWSTDWTVYEPESCGWEGLSAWDDTKAEVGLLLDLDRGTLSAYDGSLKLGVMKEGLEGEYSWFTEIEEDNCTVSIERCPLPSG</sequence>
<protein>
    <recommendedName>
        <fullName evidence="3">F-box domain-containing protein</fullName>
    </recommendedName>
</protein>
<evidence type="ECO:0000313" key="1">
    <source>
        <dbReference type="EMBL" id="EJK46951.1"/>
    </source>
</evidence>
<organism evidence="1 2">
    <name type="scientific">Thalassiosira oceanica</name>
    <name type="common">Marine diatom</name>
    <dbReference type="NCBI Taxonomy" id="159749"/>
    <lineage>
        <taxon>Eukaryota</taxon>
        <taxon>Sar</taxon>
        <taxon>Stramenopiles</taxon>
        <taxon>Ochrophyta</taxon>
        <taxon>Bacillariophyta</taxon>
        <taxon>Coscinodiscophyceae</taxon>
        <taxon>Thalassiosirophycidae</taxon>
        <taxon>Thalassiosirales</taxon>
        <taxon>Thalassiosiraceae</taxon>
        <taxon>Thalassiosira</taxon>
    </lineage>
</organism>
<gene>
    <name evidence="1" type="ORF">THAOC_34360</name>
</gene>
<reference evidence="1 2" key="1">
    <citation type="journal article" date="2012" name="Genome Biol.">
        <title>Genome and low-iron response of an oceanic diatom adapted to chronic iron limitation.</title>
        <authorList>
            <person name="Lommer M."/>
            <person name="Specht M."/>
            <person name="Roy A.S."/>
            <person name="Kraemer L."/>
            <person name="Andreson R."/>
            <person name="Gutowska M.A."/>
            <person name="Wolf J."/>
            <person name="Bergner S.V."/>
            <person name="Schilhabel M.B."/>
            <person name="Klostermeier U.C."/>
            <person name="Beiko R.G."/>
            <person name="Rosenstiel P."/>
            <person name="Hippler M."/>
            <person name="Laroche J."/>
        </authorList>
    </citation>
    <scope>NUCLEOTIDE SEQUENCE [LARGE SCALE GENOMIC DNA]</scope>
    <source>
        <strain evidence="1 2">CCMP1005</strain>
    </source>
</reference>
<dbReference type="AlphaFoldDB" id="K0RCY1"/>